<reference evidence="4" key="1">
    <citation type="journal article" date="2014" name="Int. J. Syst. Evol. Microbiol.">
        <title>Complete genome sequence of Corynebacterium casei LMG S-19264T (=DSM 44701T), isolated from a smear-ripened cheese.</title>
        <authorList>
            <consortium name="US DOE Joint Genome Institute (JGI-PGF)"/>
            <person name="Walter F."/>
            <person name="Albersmeier A."/>
            <person name="Kalinowski J."/>
            <person name="Ruckert C."/>
        </authorList>
    </citation>
    <scope>NUCLEOTIDE SEQUENCE</scope>
    <source>
        <strain evidence="4">CGMCC 4.7299</strain>
    </source>
</reference>
<proteinExistence type="inferred from homology"/>
<dbReference type="InterPro" id="IPR050812">
    <property type="entry name" value="Preph/Arog_dehydrog"/>
</dbReference>
<dbReference type="Gene3D" id="1.10.3660.10">
    <property type="entry name" value="6-phosphogluconate dehydrogenase C-terminal like domain"/>
    <property type="match status" value="1"/>
</dbReference>
<dbReference type="EMBL" id="BMMX01000023">
    <property type="protein sequence ID" value="GGL04864.1"/>
    <property type="molecule type" value="Genomic_DNA"/>
</dbReference>
<dbReference type="InterPro" id="IPR046825">
    <property type="entry name" value="PDH_C"/>
</dbReference>
<dbReference type="PANTHER" id="PTHR21363:SF0">
    <property type="entry name" value="PREPHENATE DEHYDROGENASE [NADP(+)]"/>
    <property type="match status" value="1"/>
</dbReference>
<dbReference type="AlphaFoldDB" id="A0A8J3C3R0"/>
<dbReference type="Pfam" id="PF20463">
    <property type="entry name" value="PDH_C"/>
    <property type="match status" value="1"/>
</dbReference>
<reference evidence="4" key="2">
    <citation type="submission" date="2020-09" db="EMBL/GenBank/DDBJ databases">
        <authorList>
            <person name="Sun Q."/>
            <person name="Zhou Y."/>
        </authorList>
    </citation>
    <scope>NUCLEOTIDE SEQUENCE</scope>
    <source>
        <strain evidence="4">CGMCC 4.7299</strain>
    </source>
</reference>
<evidence type="ECO:0000256" key="2">
    <source>
        <dbReference type="ARBA" id="ARBA00023002"/>
    </source>
</evidence>
<feature type="domain" description="Prephenate/arogenate dehydrogenase" evidence="3">
    <location>
        <begin position="7"/>
        <end position="290"/>
    </location>
</feature>
<keyword evidence="5" id="KW-1185">Reference proteome</keyword>
<dbReference type="Pfam" id="PF02153">
    <property type="entry name" value="PDH_N"/>
    <property type="match status" value="1"/>
</dbReference>
<comment type="similarity">
    <text evidence="1">Belongs to the prephenate/arogenate dehydrogenase family.</text>
</comment>
<dbReference type="PANTHER" id="PTHR21363">
    <property type="entry name" value="PREPHENATE DEHYDROGENASE"/>
    <property type="match status" value="1"/>
</dbReference>
<dbReference type="InterPro" id="IPR036291">
    <property type="entry name" value="NAD(P)-bd_dom_sf"/>
</dbReference>
<comment type="caution">
    <text evidence="4">The sequence shown here is derived from an EMBL/GenBank/DDBJ whole genome shotgun (WGS) entry which is preliminary data.</text>
</comment>
<accession>A0A8J3C3R0</accession>
<evidence type="ECO:0000313" key="5">
    <source>
        <dbReference type="Proteomes" id="UP000656042"/>
    </source>
</evidence>
<dbReference type="InterPro" id="IPR008927">
    <property type="entry name" value="6-PGluconate_DH-like_C_sf"/>
</dbReference>
<dbReference type="Proteomes" id="UP000656042">
    <property type="component" value="Unassembled WGS sequence"/>
</dbReference>
<evidence type="ECO:0000256" key="1">
    <source>
        <dbReference type="ARBA" id="ARBA00007964"/>
    </source>
</evidence>
<name>A0A8J3C3R0_9ACTN</name>
<dbReference type="SUPFAM" id="SSF48179">
    <property type="entry name" value="6-phosphogluconate dehydrogenase C-terminal domain-like"/>
    <property type="match status" value="1"/>
</dbReference>
<dbReference type="Gene3D" id="3.40.50.720">
    <property type="entry name" value="NAD(P)-binding Rossmann-like Domain"/>
    <property type="match status" value="1"/>
</dbReference>
<keyword evidence="2" id="KW-0560">Oxidoreductase</keyword>
<sequence>MPDSAGNRLAVVGTGLIGGSLLLRLHQAGHEVIGWDPRAETRDLGRSWGLRFADRLDEAVADRAVVFLCGPLVALPEILSEVAKATSDDCVVTDVGSTKLGVTEAARQAGLGHRFVAGHPMAGTENAGLASARPDLLVGAPWVLCPDPAVDPVRYRALVTLVTDVFEARVAPMEAGFHDEVVALSSHVPHVLAGALAGAVARSPVREGVLSLAAGSFRDGTRVAGTPSARTADMALQNRRAVLRQINLVRSVLDELAGNLERDDADAVLSQFESSRAVRLELLSRRMSRVERRFDGATDERSFLVAVGEQGGYLTDCSVEAGTVVYRALLPEDAPVTR</sequence>
<gene>
    <name evidence="4" type="primary">tyrA</name>
    <name evidence="4" type="ORF">GCM10012284_44290</name>
</gene>
<dbReference type="RefSeq" id="WP_189081195.1">
    <property type="nucleotide sequence ID" value="NZ_BMMX01000023.1"/>
</dbReference>
<dbReference type="GO" id="GO:0008977">
    <property type="term" value="F:prephenate dehydrogenase (NAD+) activity"/>
    <property type="evidence" value="ECO:0007669"/>
    <property type="project" value="InterPro"/>
</dbReference>
<dbReference type="InterPro" id="IPR046826">
    <property type="entry name" value="PDH_N"/>
</dbReference>
<organism evidence="4 5">
    <name type="scientific">Mangrovihabitans endophyticus</name>
    <dbReference type="NCBI Taxonomy" id="1751298"/>
    <lineage>
        <taxon>Bacteria</taxon>
        <taxon>Bacillati</taxon>
        <taxon>Actinomycetota</taxon>
        <taxon>Actinomycetes</taxon>
        <taxon>Micromonosporales</taxon>
        <taxon>Micromonosporaceae</taxon>
        <taxon>Mangrovihabitans</taxon>
    </lineage>
</organism>
<dbReference type="GO" id="GO:0004665">
    <property type="term" value="F:prephenate dehydrogenase (NADP+) activity"/>
    <property type="evidence" value="ECO:0007669"/>
    <property type="project" value="InterPro"/>
</dbReference>
<dbReference type="PROSITE" id="PS51176">
    <property type="entry name" value="PDH_ADH"/>
    <property type="match status" value="1"/>
</dbReference>
<dbReference type="SUPFAM" id="SSF51735">
    <property type="entry name" value="NAD(P)-binding Rossmann-fold domains"/>
    <property type="match status" value="1"/>
</dbReference>
<protein>
    <submittedName>
        <fullName evidence="4">Prephenate dehydrogenase</fullName>
    </submittedName>
</protein>
<evidence type="ECO:0000259" key="3">
    <source>
        <dbReference type="PROSITE" id="PS51176"/>
    </source>
</evidence>
<dbReference type="GO" id="GO:0006571">
    <property type="term" value="P:tyrosine biosynthetic process"/>
    <property type="evidence" value="ECO:0007669"/>
    <property type="project" value="InterPro"/>
</dbReference>
<evidence type="ECO:0000313" key="4">
    <source>
        <dbReference type="EMBL" id="GGL04864.1"/>
    </source>
</evidence>
<dbReference type="GO" id="GO:0070403">
    <property type="term" value="F:NAD+ binding"/>
    <property type="evidence" value="ECO:0007669"/>
    <property type="project" value="InterPro"/>
</dbReference>
<dbReference type="InterPro" id="IPR003099">
    <property type="entry name" value="Prephen_DH"/>
</dbReference>